<feature type="transmembrane region" description="Helical" evidence="1">
    <location>
        <begin position="162"/>
        <end position="182"/>
    </location>
</feature>
<dbReference type="AlphaFoldDB" id="A0A7G9QJH7"/>
<evidence type="ECO:0000313" key="2">
    <source>
        <dbReference type="EMBL" id="QNN43502.1"/>
    </source>
</evidence>
<sequence>MSNTVKILKGCAYSLIFYAIVSVLSHVVYAVIDYNKGNLSFTVSRQLSPVTNKINGFDFTKREIGVINIKPTLTQAIVLENGVFGDGGASVAFYLILGTAIMLAVKFKSINVYAIDEWNVYQLLVIVAFLFFAVSIGGKVMMDNYVKTLTNGAFKSYDGLHGFSSLYGMGLIILANATYQFIVYTRKLKLENDLTI</sequence>
<dbReference type="EMBL" id="CP060723">
    <property type="protein sequence ID" value="QNN43502.1"/>
    <property type="molecule type" value="Genomic_DNA"/>
</dbReference>
<keyword evidence="1" id="KW-0472">Membrane</keyword>
<accession>A0A7G9QJH7</accession>
<evidence type="ECO:0008006" key="4">
    <source>
        <dbReference type="Google" id="ProtNLM"/>
    </source>
</evidence>
<feature type="transmembrane region" description="Helical" evidence="1">
    <location>
        <begin position="12"/>
        <end position="32"/>
    </location>
</feature>
<evidence type="ECO:0000313" key="3">
    <source>
        <dbReference type="Proteomes" id="UP000515806"/>
    </source>
</evidence>
<dbReference type="Proteomes" id="UP000515806">
    <property type="component" value="Chromosome"/>
</dbReference>
<protein>
    <recommendedName>
        <fullName evidence="4">DUF2975 domain-containing protein</fullName>
    </recommendedName>
</protein>
<reference evidence="2 3" key="1">
    <citation type="submission" date="2020-08" db="EMBL/GenBank/DDBJ databases">
        <title>Genome sequence of Pedobacter roseus KACC 11594T.</title>
        <authorList>
            <person name="Hyun D.-W."/>
            <person name="Bae J.-W."/>
        </authorList>
    </citation>
    <scope>NUCLEOTIDE SEQUENCE [LARGE SCALE GENOMIC DNA]</scope>
    <source>
        <strain evidence="2 3">KACC 11594</strain>
    </source>
</reference>
<dbReference type="KEGG" id="proe:H9L23_05210"/>
<dbReference type="RefSeq" id="WP_187593976.1">
    <property type="nucleotide sequence ID" value="NZ_CP060723.1"/>
</dbReference>
<gene>
    <name evidence="2" type="ORF">H9L23_05210</name>
</gene>
<name>A0A7G9QJH7_9SPHI</name>
<evidence type="ECO:0000256" key="1">
    <source>
        <dbReference type="SAM" id="Phobius"/>
    </source>
</evidence>
<keyword evidence="3" id="KW-1185">Reference proteome</keyword>
<feature type="transmembrane region" description="Helical" evidence="1">
    <location>
        <begin position="119"/>
        <end position="142"/>
    </location>
</feature>
<feature type="transmembrane region" description="Helical" evidence="1">
    <location>
        <begin position="88"/>
        <end position="107"/>
    </location>
</feature>
<proteinExistence type="predicted"/>
<keyword evidence="1" id="KW-0812">Transmembrane</keyword>
<keyword evidence="1" id="KW-1133">Transmembrane helix</keyword>
<organism evidence="2 3">
    <name type="scientific">Pedobacter roseus</name>
    <dbReference type="NCBI Taxonomy" id="336820"/>
    <lineage>
        <taxon>Bacteria</taxon>
        <taxon>Pseudomonadati</taxon>
        <taxon>Bacteroidota</taxon>
        <taxon>Sphingobacteriia</taxon>
        <taxon>Sphingobacteriales</taxon>
        <taxon>Sphingobacteriaceae</taxon>
        <taxon>Pedobacter</taxon>
    </lineage>
</organism>